<dbReference type="GO" id="GO:0019164">
    <property type="term" value="F:pyruvate synthase activity"/>
    <property type="evidence" value="ECO:0007669"/>
    <property type="project" value="UniProtKB-EC"/>
</dbReference>
<dbReference type="Gene3D" id="3.40.50.970">
    <property type="match status" value="1"/>
</dbReference>
<keyword evidence="1" id="KW-0560">Oxidoreductase</keyword>
<accession>A0A645DSM6</accession>
<protein>
    <submittedName>
        <fullName evidence="1">Pyruvate synthase</fullName>
        <ecNumber evidence="1">1.2.7.1</ecNumber>
    </submittedName>
</protein>
<dbReference type="SUPFAM" id="SSF52518">
    <property type="entry name" value="Thiamin diphosphate-binding fold (THDP-binding)"/>
    <property type="match status" value="1"/>
</dbReference>
<dbReference type="PANTHER" id="PTHR32154">
    <property type="entry name" value="PYRUVATE-FLAVODOXIN OXIDOREDUCTASE-RELATED"/>
    <property type="match status" value="1"/>
</dbReference>
<dbReference type="EC" id="1.2.7.1" evidence="1"/>
<dbReference type="GO" id="GO:0006979">
    <property type="term" value="P:response to oxidative stress"/>
    <property type="evidence" value="ECO:0007669"/>
    <property type="project" value="TreeGrafter"/>
</dbReference>
<dbReference type="InterPro" id="IPR050722">
    <property type="entry name" value="Pyruvate:ferred/Flavod_OxRd"/>
</dbReference>
<organism evidence="1">
    <name type="scientific">bioreactor metagenome</name>
    <dbReference type="NCBI Taxonomy" id="1076179"/>
    <lineage>
        <taxon>unclassified sequences</taxon>
        <taxon>metagenomes</taxon>
        <taxon>ecological metagenomes</taxon>
    </lineage>
</organism>
<dbReference type="EMBL" id="VSSQ01039279">
    <property type="protein sequence ID" value="MPM92326.1"/>
    <property type="molecule type" value="Genomic_DNA"/>
</dbReference>
<proteinExistence type="predicted"/>
<gene>
    <name evidence="1" type="primary">por_41</name>
    <name evidence="1" type="ORF">SDC9_139461</name>
</gene>
<dbReference type="PANTHER" id="PTHR32154:SF0">
    <property type="entry name" value="PYRUVATE-FLAVODOXIN OXIDOREDUCTASE-RELATED"/>
    <property type="match status" value="1"/>
</dbReference>
<name>A0A645DSM6_9ZZZZ</name>
<sequence length="107" mass="12453">MAYAPCINQGLKAGMGASQAEQKKAVDRGYWQMYRFNPDLKEQGKNPFVLDSKEPDWTKFQDFLMGEVRYASLKKAFPEVADKLYAKTEEDAKDRYDSYKRLASYQF</sequence>
<reference evidence="1" key="1">
    <citation type="submission" date="2019-08" db="EMBL/GenBank/DDBJ databases">
        <authorList>
            <person name="Kucharzyk K."/>
            <person name="Murdoch R.W."/>
            <person name="Higgins S."/>
            <person name="Loffler F."/>
        </authorList>
    </citation>
    <scope>NUCLEOTIDE SEQUENCE</scope>
</reference>
<keyword evidence="1" id="KW-0670">Pyruvate</keyword>
<dbReference type="InterPro" id="IPR029061">
    <property type="entry name" value="THDP-binding"/>
</dbReference>
<dbReference type="AlphaFoldDB" id="A0A645DSM6"/>
<evidence type="ECO:0000313" key="1">
    <source>
        <dbReference type="EMBL" id="MPM92326.1"/>
    </source>
</evidence>
<comment type="caution">
    <text evidence="1">The sequence shown here is derived from an EMBL/GenBank/DDBJ whole genome shotgun (WGS) entry which is preliminary data.</text>
</comment>